<dbReference type="SUPFAM" id="SSF51735">
    <property type="entry name" value="NAD(P)-binding Rossmann-fold domains"/>
    <property type="match status" value="1"/>
</dbReference>
<dbReference type="InterPro" id="IPR036291">
    <property type="entry name" value="NAD(P)-bd_dom_sf"/>
</dbReference>
<name>A0A1H0EU30_9BACT</name>
<evidence type="ECO:0000256" key="1">
    <source>
        <dbReference type="ARBA" id="ARBA00004651"/>
    </source>
</evidence>
<dbReference type="Pfam" id="PF22614">
    <property type="entry name" value="Slo-like_RCK"/>
    <property type="match status" value="1"/>
</dbReference>
<dbReference type="PANTHER" id="PTHR43833:SF9">
    <property type="entry name" value="POTASSIUM CHANNEL PROTEIN YUGO-RELATED"/>
    <property type="match status" value="1"/>
</dbReference>
<reference evidence="4 5" key="1">
    <citation type="submission" date="2016-10" db="EMBL/GenBank/DDBJ databases">
        <authorList>
            <person name="de Groot N.N."/>
        </authorList>
    </citation>
    <scope>NUCLEOTIDE SEQUENCE [LARGE SCALE GENOMIC DNA]</scope>
    <source>
        <strain evidence="4 5">DSM 15269</strain>
    </source>
</reference>
<dbReference type="OrthoDB" id="9799090at2"/>
<feature type="transmembrane region" description="Helical" evidence="2">
    <location>
        <begin position="72"/>
        <end position="97"/>
    </location>
</feature>
<keyword evidence="2" id="KW-0812">Transmembrane</keyword>
<evidence type="ECO:0000256" key="2">
    <source>
        <dbReference type="SAM" id="Phobius"/>
    </source>
</evidence>
<keyword evidence="4" id="KW-0407">Ion channel</keyword>
<keyword evidence="2" id="KW-0472">Membrane</keyword>
<dbReference type="SUPFAM" id="SSF81324">
    <property type="entry name" value="Voltage-gated potassium channels"/>
    <property type="match status" value="1"/>
</dbReference>
<evidence type="ECO:0000259" key="3">
    <source>
        <dbReference type="PROSITE" id="PS51201"/>
    </source>
</evidence>
<keyword evidence="4" id="KW-0813">Transport</keyword>
<evidence type="ECO:0000313" key="4">
    <source>
        <dbReference type="EMBL" id="SDN85904.1"/>
    </source>
</evidence>
<dbReference type="Gene3D" id="3.40.50.720">
    <property type="entry name" value="NAD(P)-binding Rossmann-like Domain"/>
    <property type="match status" value="1"/>
</dbReference>
<dbReference type="InterPro" id="IPR003148">
    <property type="entry name" value="RCK_N"/>
</dbReference>
<feature type="transmembrane region" description="Helical" evidence="2">
    <location>
        <begin position="12"/>
        <end position="32"/>
    </location>
</feature>
<dbReference type="InterPro" id="IPR050721">
    <property type="entry name" value="Trk_Ktr_HKT_K-transport"/>
</dbReference>
<accession>A0A1H0EU30</accession>
<dbReference type="RefSeq" id="WP_092065796.1">
    <property type="nucleotide sequence ID" value="NZ_FNIN01000009.1"/>
</dbReference>
<organism evidence="4 5">
    <name type="scientific">Desulfonauticus submarinus</name>
    <dbReference type="NCBI Taxonomy" id="206665"/>
    <lineage>
        <taxon>Bacteria</taxon>
        <taxon>Pseudomonadati</taxon>
        <taxon>Thermodesulfobacteriota</taxon>
        <taxon>Desulfovibrionia</taxon>
        <taxon>Desulfovibrionales</taxon>
        <taxon>Desulfonauticaceae</taxon>
        <taxon>Desulfonauticus</taxon>
    </lineage>
</organism>
<dbReference type="PROSITE" id="PS51201">
    <property type="entry name" value="RCK_N"/>
    <property type="match status" value="1"/>
</dbReference>
<dbReference type="GO" id="GO:0005886">
    <property type="term" value="C:plasma membrane"/>
    <property type="evidence" value="ECO:0007669"/>
    <property type="project" value="UniProtKB-SubCell"/>
</dbReference>
<keyword evidence="5" id="KW-1185">Reference proteome</keyword>
<sequence length="366" mass="41072">MKKSLVELFSKTWFKLSLFFVFLLGVSSFLFYLLEPGFTGIKDFFLALWWTVVTVTTVGYGDIVPSTGAGKILGVVVMLTGIGLVSILTGNLASFLMEKRIKKRKGQLEVNLKGHLVILNWNEFGWEILKKTGLPVVIVAPLEEDLFEQIKAETEKEVYYLNGSPKRENFLKKAKLQMAQTAIILSPDKSKITNDPDQEVLYTLLSVRELAPSIPVFVEILEPQNKSHIIRAGADRVLIRGEATSLLLSQVSVSPFIFTFAYKLLTSSGNLLKIKRLSGEERKMSWKEFKENNREIVPLALCKERATISLSQVLDDNSNLDKFIQEIFDACGVDDTVSSLEPEVVLNPELETSLASFDAVIYMSYV</sequence>
<keyword evidence="4" id="KW-0406">Ion transport</keyword>
<dbReference type="InterPro" id="IPR013099">
    <property type="entry name" value="K_chnl_dom"/>
</dbReference>
<dbReference type="STRING" id="206665.SAMN04488516_10949"/>
<dbReference type="Pfam" id="PF07885">
    <property type="entry name" value="Ion_trans_2"/>
    <property type="match status" value="1"/>
</dbReference>
<keyword evidence="2" id="KW-1133">Transmembrane helix</keyword>
<gene>
    <name evidence="4" type="ORF">SAMN04488516_10949</name>
</gene>
<dbReference type="EMBL" id="FNIN01000009">
    <property type="protein sequence ID" value="SDN85904.1"/>
    <property type="molecule type" value="Genomic_DNA"/>
</dbReference>
<proteinExistence type="predicted"/>
<dbReference type="GO" id="GO:0006813">
    <property type="term" value="P:potassium ion transport"/>
    <property type="evidence" value="ECO:0007669"/>
    <property type="project" value="InterPro"/>
</dbReference>
<dbReference type="AlphaFoldDB" id="A0A1H0EU30"/>
<protein>
    <submittedName>
        <fullName evidence="4">Voltage-gated potassium channel</fullName>
    </submittedName>
</protein>
<evidence type="ECO:0000313" key="5">
    <source>
        <dbReference type="Proteomes" id="UP000199602"/>
    </source>
</evidence>
<dbReference type="Proteomes" id="UP000199602">
    <property type="component" value="Unassembled WGS sequence"/>
</dbReference>
<comment type="subcellular location">
    <subcellularLocation>
        <location evidence="1">Cell membrane</location>
        <topology evidence="1">Multi-pass membrane protein</topology>
    </subcellularLocation>
</comment>
<dbReference type="Gene3D" id="1.10.287.70">
    <property type="match status" value="1"/>
</dbReference>
<feature type="transmembrane region" description="Helical" evidence="2">
    <location>
        <begin position="44"/>
        <end position="60"/>
    </location>
</feature>
<dbReference type="GO" id="GO:0034220">
    <property type="term" value="P:monoatomic ion transmembrane transport"/>
    <property type="evidence" value="ECO:0007669"/>
    <property type="project" value="UniProtKB-KW"/>
</dbReference>
<feature type="domain" description="RCK N-terminal" evidence="3">
    <location>
        <begin position="113"/>
        <end position="239"/>
    </location>
</feature>
<dbReference type="PANTHER" id="PTHR43833">
    <property type="entry name" value="POTASSIUM CHANNEL PROTEIN 2-RELATED-RELATED"/>
    <property type="match status" value="1"/>
</dbReference>